<proteinExistence type="predicted"/>
<dbReference type="InterPro" id="IPR002761">
    <property type="entry name" value="Diphthami_syn_dom"/>
</dbReference>
<dbReference type="GO" id="GO:0017183">
    <property type="term" value="P:protein histidyl modification to diphthamide"/>
    <property type="evidence" value="ECO:0007669"/>
    <property type="project" value="TreeGrafter"/>
</dbReference>
<dbReference type="STRING" id="228908.NEQ294"/>
<dbReference type="AlphaFoldDB" id="Q74NH2"/>
<reference evidence="2 3" key="1">
    <citation type="journal article" date="2003" name="Proc. Natl. Acad. Sci. U.S.A.">
        <title>The genome of Nanoarchaeum equitans: insights into early archaeal evolution and derived parasitism.</title>
        <authorList>
            <person name="Waters E."/>
            <person name="Hohn M.J."/>
            <person name="Ahel I."/>
            <person name="Graham D.E."/>
            <person name="Adams M.D."/>
            <person name="Barnstead M."/>
            <person name="Beeson K.Y."/>
            <person name="Bibbs L."/>
            <person name="Bolanos R."/>
            <person name="Keller M."/>
            <person name="Kretz K."/>
            <person name="Lin X."/>
            <person name="Mathur E."/>
            <person name="Ni J."/>
            <person name="Podar M."/>
            <person name="Richardson T."/>
            <person name="Sutton G.G."/>
            <person name="Simon M."/>
            <person name="Soll D."/>
            <person name="Stetter K.O."/>
            <person name="Short J.M."/>
            <person name="Noordewier M."/>
        </authorList>
    </citation>
    <scope>NUCLEOTIDE SEQUENCE [LARGE SCALE GENOMIC DNA]</scope>
    <source>
        <strain evidence="2 3">Kin4-M</strain>
    </source>
</reference>
<dbReference type="Gene3D" id="3.90.1490.10">
    <property type="entry name" value="putative n-type atp pyrophosphatase, domain 2"/>
    <property type="match status" value="1"/>
</dbReference>
<dbReference type="EMBL" id="AE017199">
    <property type="protein sequence ID" value="AAR39142.1"/>
    <property type="molecule type" value="Genomic_DNA"/>
</dbReference>
<dbReference type="NCBIfam" id="TIGR00290">
    <property type="entry name" value="MJ0570_dom"/>
    <property type="match status" value="1"/>
</dbReference>
<keyword evidence="3" id="KW-1185">Reference proteome</keyword>
<dbReference type="Pfam" id="PF01902">
    <property type="entry name" value="Diphthami_syn_2"/>
    <property type="match status" value="1"/>
</dbReference>
<name>Q74NH2_NANEQ</name>
<dbReference type="BioCyc" id="NEQU228908:GJB6-314-MONOMER"/>
<evidence type="ECO:0000313" key="2">
    <source>
        <dbReference type="EMBL" id="AAR39142.1"/>
    </source>
</evidence>
<gene>
    <name evidence="2" type="ordered locus">NEQ294</name>
</gene>
<dbReference type="HOGENOM" id="CLU_734909_0_0_2"/>
<dbReference type="InterPro" id="IPR030662">
    <property type="entry name" value="DPH6/MJ0570"/>
</dbReference>
<dbReference type="PANTHER" id="PTHR12196:SF2">
    <property type="entry name" value="DIPHTHINE--AMMONIA LIGASE"/>
    <property type="match status" value="1"/>
</dbReference>
<dbReference type="KEGG" id="neq:NEQ294"/>
<dbReference type="InterPro" id="IPR022427">
    <property type="entry name" value="MJ0570_ATP-bd"/>
</dbReference>
<evidence type="ECO:0000313" key="3">
    <source>
        <dbReference type="Proteomes" id="UP000000578"/>
    </source>
</evidence>
<dbReference type="CDD" id="cd01994">
    <property type="entry name" value="AANH_PF0828-like"/>
    <property type="match status" value="1"/>
</dbReference>
<dbReference type="InterPro" id="IPR014729">
    <property type="entry name" value="Rossmann-like_a/b/a_fold"/>
</dbReference>
<dbReference type="NCBIfam" id="TIGR03679">
    <property type="entry name" value="arCOG00187"/>
    <property type="match status" value="1"/>
</dbReference>
<dbReference type="PANTHER" id="PTHR12196">
    <property type="entry name" value="DOMAIN OF UNKNOWN FUNCTION 71 DUF71 -CONTAINING PROTEIN"/>
    <property type="match status" value="1"/>
</dbReference>
<dbReference type="EnsemblBacteria" id="AAR39142">
    <property type="protein sequence ID" value="AAR39142"/>
    <property type="gene ID" value="NEQ294"/>
</dbReference>
<evidence type="ECO:0000259" key="1">
    <source>
        <dbReference type="Pfam" id="PF01902"/>
    </source>
</evidence>
<protein>
    <submittedName>
        <fullName evidence="2">NEQ294</fullName>
    </submittedName>
</protein>
<dbReference type="SUPFAM" id="SSF52402">
    <property type="entry name" value="Adenine nucleotide alpha hydrolases-like"/>
    <property type="match status" value="1"/>
</dbReference>
<organism evidence="2 3">
    <name type="scientific">Nanoarchaeum equitans (strain Kin4-M)</name>
    <dbReference type="NCBI Taxonomy" id="228908"/>
    <lineage>
        <taxon>Archaea</taxon>
        <taxon>Nanobdellota</taxon>
        <taxon>Candidatus Nanoarchaeia</taxon>
        <taxon>Nanoarchaeales</taxon>
        <taxon>Nanoarchaeaceae</taxon>
        <taxon>Nanoarchaeum</taxon>
    </lineage>
</organism>
<dbReference type="GO" id="GO:0017178">
    <property type="term" value="F:diphthine-ammonia ligase activity"/>
    <property type="evidence" value="ECO:0007669"/>
    <property type="project" value="TreeGrafter"/>
</dbReference>
<accession>Q74NH2</accession>
<dbReference type="Gene3D" id="3.40.50.620">
    <property type="entry name" value="HUPs"/>
    <property type="match status" value="1"/>
</dbReference>
<dbReference type="Proteomes" id="UP000000578">
    <property type="component" value="Chromosome"/>
</dbReference>
<feature type="domain" description="Diphthamide synthase" evidence="1">
    <location>
        <begin position="2"/>
        <end position="199"/>
    </location>
</feature>
<sequence>MIVLYSGGKDSNYALVKALDHGYKIRKLISIKPDNAFSSMYHYPAIEITKTQAELLDLPLDLYFVKEEEKFSKLKEILEMEKPKAIITGAIASAYQAGNINKIAYELNIYVHSPSWLTPYKLYLNQLKERCFEIIISRVSSYGLKKEWVGKNLFEVIEKAQYINLVGEGGEYESLVLYQPYFKGKIVIDRYKIKVIDEYTADIVIEDYHIEQYKKHCPKKDLKLEGNKTLIIDMTDNILSFYEYVMPIYYQTKGTIINYKQINKIDLDEFDKIIVSSFPPIEKKYFNIDFNKPTIVIGNSVQFLDVDLVEKPTFGLNQIKLNNKITNAYFLAKYLVKNANGFAKLNNYDVGFRIKDITAYIFNPEYNAFVYGEKLF</sequence>
<dbReference type="PATRIC" id="fig|228908.8.peg.300"/>